<keyword evidence="5 9" id="KW-0791">Threonine biosynthesis</keyword>
<evidence type="ECO:0000256" key="7">
    <source>
        <dbReference type="ARBA" id="ARBA00023167"/>
    </source>
</evidence>
<dbReference type="EMBL" id="AP025592">
    <property type="protein sequence ID" value="BDG07960.1"/>
    <property type="molecule type" value="Genomic_DNA"/>
</dbReference>
<evidence type="ECO:0000259" key="11">
    <source>
        <dbReference type="Pfam" id="PF00561"/>
    </source>
</evidence>
<dbReference type="SUPFAM" id="SSF55347">
    <property type="entry name" value="Glyceraldehyde-3-phosphate dehydrogenase-like, C-terminal domain"/>
    <property type="match status" value="1"/>
</dbReference>
<evidence type="ECO:0000313" key="14">
    <source>
        <dbReference type="EMBL" id="BDG07960.1"/>
    </source>
</evidence>
<dbReference type="PROSITE" id="PS01042">
    <property type="entry name" value="HOMOSER_DHGENASE"/>
    <property type="match status" value="1"/>
</dbReference>
<keyword evidence="7 8" id="KW-0486">Methionine biosynthesis</keyword>
<dbReference type="InterPro" id="IPR008220">
    <property type="entry name" value="HAT_MetX-like"/>
</dbReference>
<comment type="pathway">
    <text evidence="8">Amino-acid biosynthesis; L-methionine biosynthesis via de novo pathway; O-acetyl-L-homoserine from L-homoserine: step 1/1.</text>
</comment>
<comment type="pathway">
    <text evidence="2 9">Amino-acid biosynthesis; L-methionine biosynthesis via de novo pathway; L-homoserine from L-aspartate: step 3/3.</text>
</comment>
<organism evidence="14 15">
    <name type="scientific">Anaeromyxobacter paludicola</name>
    <dbReference type="NCBI Taxonomy" id="2918171"/>
    <lineage>
        <taxon>Bacteria</taxon>
        <taxon>Pseudomonadati</taxon>
        <taxon>Myxococcota</taxon>
        <taxon>Myxococcia</taxon>
        <taxon>Myxococcales</taxon>
        <taxon>Cystobacterineae</taxon>
        <taxon>Anaeromyxobacteraceae</taxon>
        <taxon>Anaeromyxobacter</taxon>
    </lineage>
</organism>
<evidence type="ECO:0000256" key="5">
    <source>
        <dbReference type="ARBA" id="ARBA00022697"/>
    </source>
</evidence>
<comment type="catalytic activity">
    <reaction evidence="9">
        <text>L-homoserine + NADP(+) = L-aspartate 4-semialdehyde + NADPH + H(+)</text>
        <dbReference type="Rhea" id="RHEA:15761"/>
        <dbReference type="ChEBI" id="CHEBI:15378"/>
        <dbReference type="ChEBI" id="CHEBI:57476"/>
        <dbReference type="ChEBI" id="CHEBI:57783"/>
        <dbReference type="ChEBI" id="CHEBI:58349"/>
        <dbReference type="ChEBI" id="CHEBI:537519"/>
        <dbReference type="EC" id="1.1.1.3"/>
    </reaction>
</comment>
<comment type="subcellular location">
    <subcellularLocation>
        <location evidence="8">Cytoplasm</location>
    </subcellularLocation>
</comment>
<feature type="binding site" evidence="8">
    <location>
        <position position="342"/>
    </location>
    <ligand>
        <name>substrate</name>
    </ligand>
</feature>
<dbReference type="Pfam" id="PF00561">
    <property type="entry name" value="Abhydrolase_1"/>
    <property type="match status" value="1"/>
</dbReference>
<dbReference type="InterPro" id="IPR029058">
    <property type="entry name" value="AB_hydrolase_fold"/>
</dbReference>
<evidence type="ECO:0000313" key="15">
    <source>
        <dbReference type="Proteomes" id="UP001162734"/>
    </source>
</evidence>
<comment type="subunit">
    <text evidence="8">Homodimer.</text>
</comment>
<dbReference type="Proteomes" id="UP001162734">
    <property type="component" value="Chromosome"/>
</dbReference>
<evidence type="ECO:0000256" key="3">
    <source>
        <dbReference type="ARBA" id="ARBA00022605"/>
    </source>
</evidence>
<keyword evidence="15" id="KW-1185">Reference proteome</keyword>
<dbReference type="Gene3D" id="3.30.360.10">
    <property type="entry name" value="Dihydrodipicolinate Reductase, domain 2"/>
    <property type="match status" value="1"/>
</dbReference>
<evidence type="ECO:0000256" key="4">
    <source>
        <dbReference type="ARBA" id="ARBA00022679"/>
    </source>
</evidence>
<keyword evidence="8" id="KW-0963">Cytoplasm</keyword>
<dbReference type="PANTHER" id="PTHR32268">
    <property type="entry name" value="HOMOSERINE O-ACETYLTRANSFERASE"/>
    <property type="match status" value="1"/>
</dbReference>
<dbReference type="Gene3D" id="3.40.50.720">
    <property type="entry name" value="NAD(P)-binding Rossmann-like Domain"/>
    <property type="match status" value="1"/>
</dbReference>
<dbReference type="InterPro" id="IPR001342">
    <property type="entry name" value="HDH_cat"/>
</dbReference>
<comment type="caution">
    <text evidence="8">Lacks conserved residue(s) required for the propagation of feature annotation.</text>
</comment>
<feature type="active site" description="Nucleophile" evidence="8">
    <location>
        <position position="156"/>
    </location>
</feature>
<comment type="similarity">
    <text evidence="8">Belongs to the AB hydrolase superfamily. MetX family.</text>
</comment>
<feature type="active site" evidence="8">
    <location>
        <position position="312"/>
    </location>
</feature>
<comment type="catalytic activity">
    <reaction evidence="8">
        <text>L-homoserine + acetyl-CoA = O-acetyl-L-homoserine + CoA</text>
        <dbReference type="Rhea" id="RHEA:13701"/>
        <dbReference type="ChEBI" id="CHEBI:57287"/>
        <dbReference type="ChEBI" id="CHEBI:57288"/>
        <dbReference type="ChEBI" id="CHEBI:57476"/>
        <dbReference type="ChEBI" id="CHEBI:57716"/>
        <dbReference type="EC" id="2.3.1.31"/>
    </reaction>
</comment>
<keyword evidence="8" id="KW-0012">Acyltransferase</keyword>
<dbReference type="PANTHER" id="PTHR32268:SF11">
    <property type="entry name" value="HOMOSERINE O-ACETYLTRANSFERASE"/>
    <property type="match status" value="1"/>
</dbReference>
<evidence type="ECO:0000256" key="8">
    <source>
        <dbReference type="HAMAP-Rule" id="MF_00296"/>
    </source>
</evidence>
<evidence type="ECO:0000256" key="6">
    <source>
        <dbReference type="ARBA" id="ARBA00023002"/>
    </source>
</evidence>
<comment type="pathway">
    <text evidence="1 9">Amino-acid biosynthesis; L-threonine biosynthesis; L-threonine from L-aspartate: step 3/5.</text>
</comment>
<feature type="domain" description="AB hydrolase-1" evidence="11">
    <location>
        <begin position="60"/>
        <end position="345"/>
    </location>
</feature>
<feature type="binding site" evidence="8">
    <location>
        <position position="225"/>
    </location>
    <ligand>
        <name>substrate</name>
    </ligand>
</feature>
<proteinExistence type="inferred from homology"/>
<dbReference type="Gene3D" id="3.40.50.1820">
    <property type="entry name" value="alpha/beta hydrolase"/>
    <property type="match status" value="1"/>
</dbReference>
<dbReference type="HAMAP" id="MF_00296">
    <property type="entry name" value="MetX_acyltransf"/>
    <property type="match status" value="1"/>
</dbReference>
<dbReference type="EC" id="2.3.1.31" evidence="8"/>
<keyword evidence="4 8" id="KW-0808">Transferase</keyword>
<name>A0ABM7X839_9BACT</name>
<evidence type="ECO:0000256" key="1">
    <source>
        <dbReference type="ARBA" id="ARBA00005056"/>
    </source>
</evidence>
<gene>
    <name evidence="8" type="primary">metXA</name>
    <name evidence="14" type="ORF">AMPC_10730</name>
</gene>
<dbReference type="Pfam" id="PF03447">
    <property type="entry name" value="NAD_binding_3"/>
    <property type="match status" value="1"/>
</dbReference>
<dbReference type="NCBIfam" id="NF001209">
    <property type="entry name" value="PRK00175.1"/>
    <property type="match status" value="1"/>
</dbReference>
<evidence type="ECO:0000256" key="2">
    <source>
        <dbReference type="ARBA" id="ARBA00005062"/>
    </source>
</evidence>
<evidence type="ECO:0000256" key="9">
    <source>
        <dbReference type="RuleBase" id="RU000579"/>
    </source>
</evidence>
<dbReference type="NCBIfam" id="TIGR01392">
    <property type="entry name" value="homoserO_Ac_trn"/>
    <property type="match status" value="1"/>
</dbReference>
<sequence>MVDRSLNMTDARAAARAAFVAPETKVLTLPGELPLEMGGTLPEVQVAYRTWGTLDRDGANAVVVCHALTGSADADRWWTKMFGPGRAFDPERDFVLCSNILGSCYGTTGPASIDPRTGAPYLGDFPLVSIRDMVRVQRELCRALGVTRVRLVVGGSLGGMQTLEWALSYPELVDAFAFIASSARHSAWCIGLSEAQRQAIYADPRWRGGRYDPADPPLAGLAAARMMAMCTYRSRDSFEQRFARRPQTAGTYAVESYLRYQGQQLVDRFDAASYVALTRAMDTHDVSRGRGEYEEVLRGLRKPALVVSIDTDVLYLPEEQREVAELVPGARFERIESPHGHDAFLIDVERLDRMVADFRGRAPRAEASAARRGGADGAAAAGREEVSLFVLGKGKVGSQLLAQLAEQRAGFERDYDVTLRVVGLADSRRTLFEPEGVGLEGWRAALAAEPEAGPFDLARGAPLLERLGRLPHPVLVDLTAADGMEAVYAEAFRRGVDVVSANKRPLATRQPARDELLAVQRRHHRRWSHEATVGASLPLIGTLAGLRHAGDRLLSLEGALSGTLGHVCGELMKGAPLSLAVRWARELGYTEADPRDDLSGLDAARKAVILARELGLAAELDEVEREPLVPADLLSRPGDLLQALRWYDPFMEERVAALRGERRALRYLARIDVEGGRARIRVGPAAVGPEHLASRLRGVEAYVACHTERYQEHPLLVQGAGVGAVSTAGGVLAELFRLSQGHGAR</sequence>
<keyword evidence="9" id="KW-0521">NADP</keyword>
<protein>
    <recommendedName>
        <fullName evidence="8">Homoserine O-acetyltransferase</fullName>
        <shortName evidence="8">HAT</shortName>
        <ecNumber evidence="8">2.3.1.31</ecNumber>
    </recommendedName>
    <alternativeName>
        <fullName evidence="8">Homoserine transacetylase</fullName>
        <shortName evidence="8">HTA</shortName>
    </alternativeName>
</protein>
<dbReference type="InterPro" id="IPR036291">
    <property type="entry name" value="NAD(P)-bd_dom_sf"/>
</dbReference>
<dbReference type="InterPro" id="IPR019811">
    <property type="entry name" value="HDH_CS"/>
</dbReference>
<feature type="domain" description="Aspartate/homoserine dehydrogenase NAD-binding" evidence="13">
    <location>
        <begin position="392"/>
        <end position="529"/>
    </location>
</feature>
<feature type="active site" evidence="8">
    <location>
        <position position="341"/>
    </location>
</feature>
<comment type="similarity">
    <text evidence="10">Belongs to the homoserine dehydrogenase family.</text>
</comment>
<reference evidence="15" key="1">
    <citation type="journal article" date="2022" name="Int. J. Syst. Evol. Microbiol.">
        <title>Anaeromyxobacter oryzae sp. nov., Anaeromyxobacter diazotrophicus sp. nov. and Anaeromyxobacter paludicola sp. nov., isolated from paddy soils.</title>
        <authorList>
            <person name="Itoh H."/>
            <person name="Xu Z."/>
            <person name="Mise K."/>
            <person name="Masuda Y."/>
            <person name="Ushijima N."/>
            <person name="Hayakawa C."/>
            <person name="Shiratori Y."/>
            <person name="Senoo K."/>
        </authorList>
    </citation>
    <scope>NUCLEOTIDE SEQUENCE [LARGE SCALE GENOMIC DNA]</scope>
    <source>
        <strain evidence="15">Red630</strain>
    </source>
</reference>
<evidence type="ECO:0000259" key="13">
    <source>
        <dbReference type="Pfam" id="PF03447"/>
    </source>
</evidence>
<keyword evidence="3 8" id="KW-0028">Amino-acid biosynthesis</keyword>
<dbReference type="InterPro" id="IPR000073">
    <property type="entry name" value="AB_hydrolase_1"/>
</dbReference>
<dbReference type="InterPro" id="IPR005106">
    <property type="entry name" value="Asp/hSer_DH_NAD-bd"/>
</dbReference>
<accession>A0ABM7X839</accession>
<feature type="domain" description="Homoserine dehydrogenase catalytic" evidence="12">
    <location>
        <begin position="538"/>
        <end position="735"/>
    </location>
</feature>
<evidence type="ECO:0000256" key="10">
    <source>
        <dbReference type="RuleBase" id="RU004171"/>
    </source>
</evidence>
<evidence type="ECO:0000259" key="12">
    <source>
        <dbReference type="Pfam" id="PF00742"/>
    </source>
</evidence>
<keyword evidence="6 9" id="KW-0560">Oxidoreductase</keyword>
<dbReference type="SUPFAM" id="SSF51735">
    <property type="entry name" value="NAD(P)-binding Rossmann-fold domains"/>
    <property type="match status" value="1"/>
</dbReference>
<comment type="function">
    <text evidence="8">Transfers an acetyl group from acetyl-CoA to L-homoserine, forming acetyl-L-homoserine.</text>
</comment>
<dbReference type="Pfam" id="PF00742">
    <property type="entry name" value="Homoserine_dh"/>
    <property type="match status" value="1"/>
</dbReference>
<dbReference type="SUPFAM" id="SSF53474">
    <property type="entry name" value="alpha/beta-Hydrolases"/>
    <property type="match status" value="1"/>
</dbReference>